<feature type="region of interest" description="Disordered" evidence="1">
    <location>
        <begin position="1"/>
        <end position="30"/>
    </location>
</feature>
<evidence type="ECO:0000256" key="1">
    <source>
        <dbReference type="SAM" id="MobiDB-lite"/>
    </source>
</evidence>
<gene>
    <name evidence="2" type="ORF">LTRI10_LOCUS23889</name>
</gene>
<accession>A0AAV2E9V7</accession>
<organism evidence="2 3">
    <name type="scientific">Linum trigynum</name>
    <dbReference type="NCBI Taxonomy" id="586398"/>
    <lineage>
        <taxon>Eukaryota</taxon>
        <taxon>Viridiplantae</taxon>
        <taxon>Streptophyta</taxon>
        <taxon>Embryophyta</taxon>
        <taxon>Tracheophyta</taxon>
        <taxon>Spermatophyta</taxon>
        <taxon>Magnoliopsida</taxon>
        <taxon>eudicotyledons</taxon>
        <taxon>Gunneridae</taxon>
        <taxon>Pentapetalae</taxon>
        <taxon>rosids</taxon>
        <taxon>fabids</taxon>
        <taxon>Malpighiales</taxon>
        <taxon>Linaceae</taxon>
        <taxon>Linum</taxon>
    </lineage>
</organism>
<name>A0AAV2E9V7_9ROSI</name>
<dbReference type="EMBL" id="OZ034817">
    <property type="protein sequence ID" value="CAL1382572.1"/>
    <property type="molecule type" value="Genomic_DNA"/>
</dbReference>
<feature type="region of interest" description="Disordered" evidence="1">
    <location>
        <begin position="48"/>
        <end position="79"/>
    </location>
</feature>
<sequence>MKHPQLSLCSPLGSKKKNRAATDDHIPPVNRLLPSSSCDYCRSTSALHPRRVTPSADRAFSDSVLSSSSPVNGRKERDK</sequence>
<evidence type="ECO:0000313" key="2">
    <source>
        <dbReference type="EMBL" id="CAL1382572.1"/>
    </source>
</evidence>
<dbReference type="Proteomes" id="UP001497516">
    <property type="component" value="Chromosome 4"/>
</dbReference>
<reference evidence="2 3" key="1">
    <citation type="submission" date="2024-04" db="EMBL/GenBank/DDBJ databases">
        <authorList>
            <person name="Fracassetti M."/>
        </authorList>
    </citation>
    <scope>NUCLEOTIDE SEQUENCE [LARGE SCALE GENOMIC DNA]</scope>
</reference>
<dbReference type="AlphaFoldDB" id="A0AAV2E9V7"/>
<protein>
    <submittedName>
        <fullName evidence="2">Uncharacterized protein</fullName>
    </submittedName>
</protein>
<keyword evidence="3" id="KW-1185">Reference proteome</keyword>
<proteinExistence type="predicted"/>
<evidence type="ECO:0000313" key="3">
    <source>
        <dbReference type="Proteomes" id="UP001497516"/>
    </source>
</evidence>